<accession>A0ACC2K9T5</accession>
<sequence length="543" mass="60949">MSREIQEKTEAKKPEKRPRNGDRTAAEKGPKAPWSPATMGAWSPATIGIRAAKVHPETHFFGCGLVSEVFLKLTMAASLTITFDENKYQVMLQEKQSKRIFKRPASCRSITSLGNSQNTGSTSTSWSIVFGEKPTLYRTTKPTQHEPACSYKPKIKSCITRPRQEPARACSPATRPFISTGAELARSKASLRQAKDHVQILSIPVFKQDKLGCCARGTMSFIARAQPELTESQIARHIHRRMAYRQKRLEKQRTQHSELQISQKGVEKERPDQVATVHMVGKTKRRQKSATKIHVRRPVTRRVSRTRRHQEDSPTPSRLGHRITNFEQPPPDDDIASDTDEWEEFLETGEYLSDEEWIPESHLMPVIWYNSFQPQGSWSDDNEDQEVVQESAVNLAQTNALVDPNQVEPQGADEEEDLAPMPDLEEYAGILQRFAIEQEQDRINQLHQNLEPKVLENLQASPPVTPENEESCWIDDPLTSEDESDSQQSIVEASSIKVACIVIVQDDSASEASSAEATDSQNASDSISSGATYSRVTSTETVT</sequence>
<organism evidence="1 2">
    <name type="scientific">Persea americana</name>
    <name type="common">Avocado</name>
    <dbReference type="NCBI Taxonomy" id="3435"/>
    <lineage>
        <taxon>Eukaryota</taxon>
        <taxon>Viridiplantae</taxon>
        <taxon>Streptophyta</taxon>
        <taxon>Embryophyta</taxon>
        <taxon>Tracheophyta</taxon>
        <taxon>Spermatophyta</taxon>
        <taxon>Magnoliopsida</taxon>
        <taxon>Magnoliidae</taxon>
        <taxon>Laurales</taxon>
        <taxon>Lauraceae</taxon>
        <taxon>Persea</taxon>
    </lineage>
</organism>
<keyword evidence="2" id="KW-1185">Reference proteome</keyword>
<proteinExistence type="predicted"/>
<dbReference type="EMBL" id="CM056812">
    <property type="protein sequence ID" value="KAJ8617880.1"/>
    <property type="molecule type" value="Genomic_DNA"/>
</dbReference>
<gene>
    <name evidence="1" type="ORF">MRB53_014066</name>
</gene>
<protein>
    <submittedName>
        <fullName evidence="1">Uncharacterized protein</fullName>
    </submittedName>
</protein>
<dbReference type="Proteomes" id="UP001234297">
    <property type="component" value="Chromosome 4"/>
</dbReference>
<comment type="caution">
    <text evidence="1">The sequence shown here is derived from an EMBL/GenBank/DDBJ whole genome shotgun (WGS) entry which is preliminary data.</text>
</comment>
<evidence type="ECO:0000313" key="2">
    <source>
        <dbReference type="Proteomes" id="UP001234297"/>
    </source>
</evidence>
<evidence type="ECO:0000313" key="1">
    <source>
        <dbReference type="EMBL" id="KAJ8617880.1"/>
    </source>
</evidence>
<name>A0ACC2K9T5_PERAE</name>
<reference evidence="1 2" key="1">
    <citation type="journal article" date="2022" name="Hortic Res">
        <title>A haplotype resolved chromosomal level avocado genome allows analysis of novel avocado genes.</title>
        <authorList>
            <person name="Nath O."/>
            <person name="Fletcher S.J."/>
            <person name="Hayward A."/>
            <person name="Shaw L.M."/>
            <person name="Masouleh A.K."/>
            <person name="Furtado A."/>
            <person name="Henry R.J."/>
            <person name="Mitter N."/>
        </authorList>
    </citation>
    <scope>NUCLEOTIDE SEQUENCE [LARGE SCALE GENOMIC DNA]</scope>
    <source>
        <strain evidence="2">cv. Hass</strain>
    </source>
</reference>